<sequence>MKRVEKLSCEEIAPMENGRQVIEVKSKEIGDNKARSRAPFHNIPKSNGGDHAIDIQIRDLDGRWGGGAMGTVGGLGTGVELTSSNNLEGEILSRYKAEVSVVVVASPGLLQTIVESPGRVAFIEIGSIDGGVVRTEENGFTKDLGVEALDCRQDGGVGTIERGA</sequence>
<keyword evidence="2" id="KW-1185">Reference proteome</keyword>
<organism evidence="1 2">
    <name type="scientific">Dendrobium catenatum</name>
    <dbReference type="NCBI Taxonomy" id="906689"/>
    <lineage>
        <taxon>Eukaryota</taxon>
        <taxon>Viridiplantae</taxon>
        <taxon>Streptophyta</taxon>
        <taxon>Embryophyta</taxon>
        <taxon>Tracheophyta</taxon>
        <taxon>Spermatophyta</taxon>
        <taxon>Magnoliopsida</taxon>
        <taxon>Liliopsida</taxon>
        <taxon>Asparagales</taxon>
        <taxon>Orchidaceae</taxon>
        <taxon>Epidendroideae</taxon>
        <taxon>Malaxideae</taxon>
        <taxon>Dendrobiinae</taxon>
        <taxon>Dendrobium</taxon>
    </lineage>
</organism>
<proteinExistence type="predicted"/>
<evidence type="ECO:0000313" key="1">
    <source>
        <dbReference type="EMBL" id="PKU72232.1"/>
    </source>
</evidence>
<accession>A0A2I0W999</accession>
<dbReference type="Proteomes" id="UP000233837">
    <property type="component" value="Unassembled WGS sequence"/>
</dbReference>
<gene>
    <name evidence="1" type="ORF">MA16_Dca006232</name>
</gene>
<evidence type="ECO:0000313" key="2">
    <source>
        <dbReference type="Proteomes" id="UP000233837"/>
    </source>
</evidence>
<name>A0A2I0W999_9ASPA</name>
<dbReference type="EMBL" id="KZ502842">
    <property type="protein sequence ID" value="PKU72232.1"/>
    <property type="molecule type" value="Genomic_DNA"/>
</dbReference>
<dbReference type="AlphaFoldDB" id="A0A2I0W999"/>
<protein>
    <submittedName>
        <fullName evidence="1">Uncharacterized protein</fullName>
    </submittedName>
</protein>
<reference evidence="1 2" key="1">
    <citation type="journal article" date="2016" name="Sci. Rep.">
        <title>The Dendrobium catenatum Lindl. genome sequence provides insights into polysaccharide synthase, floral development and adaptive evolution.</title>
        <authorList>
            <person name="Zhang G.Q."/>
            <person name="Xu Q."/>
            <person name="Bian C."/>
            <person name="Tsai W.C."/>
            <person name="Yeh C.M."/>
            <person name="Liu K.W."/>
            <person name="Yoshida K."/>
            <person name="Zhang L.S."/>
            <person name="Chang S.B."/>
            <person name="Chen F."/>
            <person name="Shi Y."/>
            <person name="Su Y.Y."/>
            <person name="Zhang Y.Q."/>
            <person name="Chen L.J."/>
            <person name="Yin Y."/>
            <person name="Lin M."/>
            <person name="Huang H."/>
            <person name="Deng H."/>
            <person name="Wang Z.W."/>
            <person name="Zhu S.L."/>
            <person name="Zhao X."/>
            <person name="Deng C."/>
            <person name="Niu S.C."/>
            <person name="Huang J."/>
            <person name="Wang M."/>
            <person name="Liu G.H."/>
            <person name="Yang H.J."/>
            <person name="Xiao X.J."/>
            <person name="Hsiao Y.Y."/>
            <person name="Wu W.L."/>
            <person name="Chen Y.Y."/>
            <person name="Mitsuda N."/>
            <person name="Ohme-Takagi M."/>
            <person name="Luo Y.B."/>
            <person name="Van de Peer Y."/>
            <person name="Liu Z.J."/>
        </authorList>
    </citation>
    <scope>NUCLEOTIDE SEQUENCE [LARGE SCALE GENOMIC DNA]</scope>
    <source>
        <tissue evidence="1">The whole plant</tissue>
    </source>
</reference>
<reference evidence="1 2" key="2">
    <citation type="journal article" date="2017" name="Nature">
        <title>The Apostasia genome and the evolution of orchids.</title>
        <authorList>
            <person name="Zhang G.Q."/>
            <person name="Liu K.W."/>
            <person name="Li Z."/>
            <person name="Lohaus R."/>
            <person name="Hsiao Y.Y."/>
            <person name="Niu S.C."/>
            <person name="Wang J.Y."/>
            <person name="Lin Y.C."/>
            <person name="Xu Q."/>
            <person name="Chen L.J."/>
            <person name="Yoshida K."/>
            <person name="Fujiwara S."/>
            <person name="Wang Z.W."/>
            <person name="Zhang Y.Q."/>
            <person name="Mitsuda N."/>
            <person name="Wang M."/>
            <person name="Liu G.H."/>
            <person name="Pecoraro L."/>
            <person name="Huang H.X."/>
            <person name="Xiao X.J."/>
            <person name="Lin M."/>
            <person name="Wu X.Y."/>
            <person name="Wu W.L."/>
            <person name="Chen Y.Y."/>
            <person name="Chang S.B."/>
            <person name="Sakamoto S."/>
            <person name="Ohme-Takagi M."/>
            <person name="Yagi M."/>
            <person name="Zeng S.J."/>
            <person name="Shen C.Y."/>
            <person name="Yeh C.M."/>
            <person name="Luo Y.B."/>
            <person name="Tsai W.C."/>
            <person name="Van de Peer Y."/>
            <person name="Liu Z.J."/>
        </authorList>
    </citation>
    <scope>NUCLEOTIDE SEQUENCE [LARGE SCALE GENOMIC DNA]</scope>
    <source>
        <tissue evidence="1">The whole plant</tissue>
    </source>
</reference>